<dbReference type="Pfam" id="PF13378">
    <property type="entry name" value="MR_MLE_C"/>
    <property type="match status" value="1"/>
</dbReference>
<dbReference type="PANTHER" id="PTHR21621:SF0">
    <property type="entry name" value="BETA-CITRYLGLUTAMATE SYNTHASE B-RELATED"/>
    <property type="match status" value="1"/>
</dbReference>
<comment type="similarity">
    <text evidence="3">Belongs to the acylphosphatase family.</text>
</comment>
<keyword evidence="1" id="KW-0067">ATP-binding</keyword>
<comment type="caution">
    <text evidence="7">The sequence shown here is derived from an EMBL/GenBank/DDBJ whole genome shotgun (WGS) entry which is preliminary data.</text>
</comment>
<dbReference type="SUPFAM" id="SSF54975">
    <property type="entry name" value="Acylphosphatase/BLUF domain-like"/>
    <property type="match status" value="1"/>
</dbReference>
<evidence type="ECO:0000313" key="7">
    <source>
        <dbReference type="EMBL" id="MDR8018914.1"/>
    </source>
</evidence>
<dbReference type="PANTHER" id="PTHR21621">
    <property type="entry name" value="RIBOSOMAL PROTEIN S6 MODIFICATION PROTEIN"/>
    <property type="match status" value="1"/>
</dbReference>
<dbReference type="InterPro" id="IPR013815">
    <property type="entry name" value="ATP_grasp_subdomain_1"/>
</dbReference>
<evidence type="ECO:0000259" key="6">
    <source>
        <dbReference type="PROSITE" id="PS51160"/>
    </source>
</evidence>
<dbReference type="Proteomes" id="UP001251870">
    <property type="component" value="Unassembled WGS sequence"/>
</dbReference>
<feature type="compositionally biased region" description="Acidic residues" evidence="4">
    <location>
        <begin position="431"/>
        <end position="440"/>
    </location>
</feature>
<dbReference type="Gene3D" id="3.30.70.100">
    <property type="match status" value="1"/>
</dbReference>
<organism evidence="7 8">
    <name type="scientific">Nesterenkonia aerolata</name>
    <dbReference type="NCBI Taxonomy" id="3074079"/>
    <lineage>
        <taxon>Bacteria</taxon>
        <taxon>Bacillati</taxon>
        <taxon>Actinomycetota</taxon>
        <taxon>Actinomycetes</taxon>
        <taxon>Micrococcales</taxon>
        <taxon>Micrococcaceae</taxon>
        <taxon>Nesterenkonia</taxon>
    </lineage>
</organism>
<feature type="domain" description="Acylphosphatase-like" evidence="6">
    <location>
        <begin position="868"/>
        <end position="954"/>
    </location>
</feature>
<dbReference type="InterPro" id="IPR005479">
    <property type="entry name" value="CPAse_ATP-bd"/>
</dbReference>
<dbReference type="PROSITE" id="PS50975">
    <property type="entry name" value="ATP_GRASP"/>
    <property type="match status" value="1"/>
</dbReference>
<name>A0ABU2DR08_9MICC</name>
<dbReference type="InterPro" id="IPR029065">
    <property type="entry name" value="Enolase_C-like"/>
</dbReference>
<evidence type="ECO:0000256" key="3">
    <source>
        <dbReference type="RuleBase" id="RU004168"/>
    </source>
</evidence>
<dbReference type="EMBL" id="JAVKGR010000003">
    <property type="protein sequence ID" value="MDR8018914.1"/>
    <property type="molecule type" value="Genomic_DNA"/>
</dbReference>
<dbReference type="Gene3D" id="3.30.470.20">
    <property type="entry name" value="ATP-grasp fold, B domain"/>
    <property type="match status" value="2"/>
</dbReference>
<evidence type="ECO:0000256" key="2">
    <source>
        <dbReference type="PROSITE-ProRule" id="PRU00520"/>
    </source>
</evidence>
<feature type="active site" evidence="2">
    <location>
        <position position="883"/>
    </location>
</feature>
<evidence type="ECO:0000256" key="1">
    <source>
        <dbReference type="PROSITE-ProRule" id="PRU00409"/>
    </source>
</evidence>
<dbReference type="Pfam" id="PF00708">
    <property type="entry name" value="Acylphosphatase"/>
    <property type="match status" value="1"/>
</dbReference>
<feature type="active site" evidence="2">
    <location>
        <position position="901"/>
    </location>
</feature>
<feature type="compositionally biased region" description="Basic and acidic residues" evidence="4">
    <location>
        <begin position="417"/>
        <end position="430"/>
    </location>
</feature>
<dbReference type="PROSITE" id="PS51160">
    <property type="entry name" value="ACYLPHOSPHATASE_3"/>
    <property type="match status" value="1"/>
</dbReference>
<dbReference type="InterPro" id="IPR029017">
    <property type="entry name" value="Enolase-like_N"/>
</dbReference>
<evidence type="ECO:0000256" key="4">
    <source>
        <dbReference type="SAM" id="MobiDB-lite"/>
    </source>
</evidence>
<dbReference type="EC" id="3.6.1.7" evidence="2"/>
<evidence type="ECO:0000259" key="5">
    <source>
        <dbReference type="PROSITE" id="PS50975"/>
    </source>
</evidence>
<feature type="compositionally biased region" description="Low complexity" evidence="4">
    <location>
        <begin position="444"/>
        <end position="457"/>
    </location>
</feature>
<dbReference type="InterPro" id="IPR011761">
    <property type="entry name" value="ATP-grasp"/>
</dbReference>
<dbReference type="Gene3D" id="3.30.1490.20">
    <property type="entry name" value="ATP-grasp fold, A domain"/>
    <property type="match status" value="1"/>
</dbReference>
<dbReference type="Gene3D" id="3.20.20.120">
    <property type="entry name" value="Enolase-like C-terminal domain"/>
    <property type="match status" value="1"/>
</dbReference>
<gene>
    <name evidence="7" type="ORF">RIL96_04975</name>
</gene>
<dbReference type="InterPro" id="IPR001792">
    <property type="entry name" value="Acylphosphatase-like_dom"/>
</dbReference>
<dbReference type="InterPro" id="IPR036849">
    <property type="entry name" value="Enolase-like_C_sf"/>
</dbReference>
<dbReference type="InterPro" id="IPR036046">
    <property type="entry name" value="Acylphosphatase-like_dom_sf"/>
</dbReference>
<keyword evidence="1" id="KW-0547">Nucleotide-binding</keyword>
<dbReference type="RefSeq" id="WP_310547899.1">
    <property type="nucleotide sequence ID" value="NZ_JAVKGR010000003.1"/>
</dbReference>
<evidence type="ECO:0000313" key="8">
    <source>
        <dbReference type="Proteomes" id="UP001251870"/>
    </source>
</evidence>
<dbReference type="SUPFAM" id="SSF54826">
    <property type="entry name" value="Enolase N-terminal domain-like"/>
    <property type="match status" value="1"/>
</dbReference>
<dbReference type="GO" id="GO:0003998">
    <property type="term" value="F:acylphosphatase activity"/>
    <property type="evidence" value="ECO:0007669"/>
    <property type="project" value="UniProtKB-EC"/>
</dbReference>
<feature type="compositionally biased region" description="Acidic residues" evidence="4">
    <location>
        <begin position="458"/>
        <end position="473"/>
    </location>
</feature>
<dbReference type="SUPFAM" id="SSF51604">
    <property type="entry name" value="Enolase C-terminal domain-like"/>
    <property type="match status" value="1"/>
</dbReference>
<keyword evidence="8" id="KW-1185">Reference proteome</keyword>
<sequence>MDNSQPAVTQEPVPGSSSALRISRARGMSYRVPAEVTTRGAKYNFVVELTAHRPDGSTVVGLGEGQPRGWRTGDAPQSSWNYLTELTRRLEGLELPLQDLAGSLQAVRDLTADFSTLAEELSLDPEHVRPFRGTLLGVEVALLDLLSRAHGLPLAQLLGQRREEVIGVPETLRLGDSTRWRPEAGAEADGRYRRINLRPEAADTGVMAFVGLMNTVERRIAADQRQHKLWIDFDRSLEPAEAEEFVRLVVAAAAEGTLPGTILIEEPVRASEGLHLAQLQRLVDAEIPEDSQLDVRIMGDESVWDEASLERLDADGGLRAINIRPAQVGGLLAAVDLAEEALRRHPDTEIFLSRMVGGSRLTAGSLRHLALALPRIDEARVIAVVENALPLTDVEYLSVAGERAADEPGAAEGLDAAEERSVADGALRESEDTDDDDDGEQTPSSAPAAVSAASAESAESDSDDDEDSEDLEEPGFRQFGHPDAAGLGVVLTLNSMVGEIENMVSYPAQPVVQYEGLSPTIYDDVDNLHPLGPNGSKGHLLEREALALGLNTIRYSKGAFTATDGEHPPIPFKWSRNPLSSAVSLALCTHKEGTRLQLQRSGVPVPQGRTFTNGDFTTAKAFAQRIGYPVVVKPAMGVRGIGVVAGIQDDEQLDAAFELMSGSKLGNQDFIVEKHVSGRDYRIVVIGDRVVAAILREPASVFGDGKRTVAELMIDKNVARRRNPHLWARPAKYDAAARYELHRAGLTLESVPEPGRRVQLANTCSLSQGGDSVDVLDEMHPSIIEACVKTVRSIPGLEYCGVDFLLEDHTRPLDEQDAGICELNAHAAIGNCEYPMYGTPRPVARTLMRAVVDHYGLRTADEPAAEITVKVQVRGKVTGVGYRRWLRRRALHTGVSGWVRNVDDKTMETVLSGPTAATTALVASLILGPKRALPTTYAAEHLPHQSFAGFEIRDAQGTAGTEASTGATEDEDD</sequence>
<dbReference type="Gene3D" id="3.30.390.10">
    <property type="entry name" value="Enolase-like, N-terminal domain"/>
    <property type="match status" value="1"/>
</dbReference>
<comment type="catalytic activity">
    <reaction evidence="2">
        <text>an acyl phosphate + H2O = a carboxylate + phosphate + H(+)</text>
        <dbReference type="Rhea" id="RHEA:14965"/>
        <dbReference type="ChEBI" id="CHEBI:15377"/>
        <dbReference type="ChEBI" id="CHEBI:15378"/>
        <dbReference type="ChEBI" id="CHEBI:29067"/>
        <dbReference type="ChEBI" id="CHEBI:43474"/>
        <dbReference type="ChEBI" id="CHEBI:59918"/>
        <dbReference type="EC" id="3.6.1.7"/>
    </reaction>
</comment>
<protein>
    <recommendedName>
        <fullName evidence="2">acylphosphatase</fullName>
        <ecNumber evidence="2">3.6.1.7</ecNumber>
    </recommendedName>
</protein>
<feature type="domain" description="ATP-grasp" evidence="5">
    <location>
        <begin position="595"/>
        <end position="852"/>
    </location>
</feature>
<accession>A0ABU2DR08</accession>
<feature type="region of interest" description="Disordered" evidence="4">
    <location>
        <begin position="406"/>
        <end position="480"/>
    </location>
</feature>
<feature type="region of interest" description="Disordered" evidence="4">
    <location>
        <begin position="1"/>
        <end position="20"/>
    </location>
</feature>
<dbReference type="SUPFAM" id="SSF56059">
    <property type="entry name" value="Glutathione synthetase ATP-binding domain-like"/>
    <property type="match status" value="1"/>
</dbReference>
<proteinExistence type="inferred from homology"/>
<reference evidence="7 8" key="1">
    <citation type="submission" date="2023-09" db="EMBL/GenBank/DDBJ databases">
        <title>Description of three actinobacteria isolated from air of manufacturing shop in a pharmaceutical factory.</title>
        <authorList>
            <person name="Zhang D.-F."/>
        </authorList>
    </citation>
    <scope>NUCLEOTIDE SEQUENCE [LARGE SCALE GENOMIC DNA]</scope>
    <source>
        <strain evidence="7 8">LY-0111</strain>
    </source>
</reference>
<keyword evidence="2 7" id="KW-0378">Hydrolase</keyword>
<dbReference type="Pfam" id="PF02786">
    <property type="entry name" value="CPSase_L_D2"/>
    <property type="match status" value="1"/>
</dbReference>